<evidence type="ECO:0000259" key="8">
    <source>
        <dbReference type="PROSITE" id="PS51380"/>
    </source>
</evidence>
<evidence type="ECO:0000259" key="9">
    <source>
        <dbReference type="PROSITE" id="PS51382"/>
    </source>
</evidence>
<keyword evidence="5 7" id="KW-0472">Membrane</keyword>
<evidence type="ECO:0000256" key="7">
    <source>
        <dbReference type="SAM" id="Phobius"/>
    </source>
</evidence>
<feature type="compositionally biased region" description="Basic and acidic residues" evidence="6">
    <location>
        <begin position="993"/>
        <end position="1011"/>
    </location>
</feature>
<feature type="transmembrane region" description="Helical" evidence="7">
    <location>
        <begin position="571"/>
        <end position="591"/>
    </location>
</feature>
<dbReference type="InterPro" id="IPR004331">
    <property type="entry name" value="SPX_dom"/>
</dbReference>
<feature type="transmembrane region" description="Helical" evidence="7">
    <location>
        <begin position="620"/>
        <end position="637"/>
    </location>
</feature>
<feature type="region of interest" description="Disordered" evidence="6">
    <location>
        <begin position="925"/>
        <end position="978"/>
    </location>
</feature>
<feature type="compositionally biased region" description="Low complexity" evidence="6">
    <location>
        <begin position="42"/>
        <end position="60"/>
    </location>
</feature>
<feature type="compositionally biased region" description="Polar residues" evidence="6">
    <location>
        <begin position="925"/>
        <end position="935"/>
    </location>
</feature>
<evidence type="ECO:0000256" key="5">
    <source>
        <dbReference type="ARBA" id="ARBA00023136"/>
    </source>
</evidence>
<dbReference type="PROSITE" id="PS51382">
    <property type="entry name" value="SPX"/>
    <property type="match status" value="1"/>
</dbReference>
<feature type="compositionally biased region" description="Basic and acidic residues" evidence="6">
    <location>
        <begin position="96"/>
        <end position="105"/>
    </location>
</feature>
<feature type="compositionally biased region" description="Acidic residues" evidence="6">
    <location>
        <begin position="1012"/>
        <end position="1027"/>
    </location>
</feature>
<protein>
    <submittedName>
        <fullName evidence="10">Xenotropic and polytropic retrovirus receptor 1</fullName>
    </submittedName>
</protein>
<dbReference type="CDD" id="cd14475">
    <property type="entry name" value="SPX_SYG1_like"/>
    <property type="match status" value="1"/>
</dbReference>
<dbReference type="Pfam" id="PF03105">
    <property type="entry name" value="SPX"/>
    <property type="match status" value="1"/>
</dbReference>
<dbReference type="EMBL" id="JAJVDC020000009">
    <property type="protein sequence ID" value="KAL1635854.1"/>
    <property type="molecule type" value="Genomic_DNA"/>
</dbReference>
<keyword evidence="10" id="KW-0675">Receptor</keyword>
<comment type="caution">
    <text evidence="10">The sequence shown here is derived from an EMBL/GenBank/DDBJ whole genome shotgun (WGS) entry which is preliminary data.</text>
</comment>
<reference evidence="10 11" key="1">
    <citation type="submission" date="2024-02" db="EMBL/GenBank/DDBJ databases">
        <title>De novo assembly and annotation of 12 fungi associated with fruit tree decline syndrome in Ontario, Canada.</title>
        <authorList>
            <person name="Sulman M."/>
            <person name="Ellouze W."/>
            <person name="Ilyukhin E."/>
        </authorList>
    </citation>
    <scope>NUCLEOTIDE SEQUENCE [LARGE SCALE GENOMIC DNA]</scope>
    <source>
        <strain evidence="10 11">M1-105</strain>
    </source>
</reference>
<evidence type="ECO:0000256" key="3">
    <source>
        <dbReference type="ARBA" id="ARBA00022692"/>
    </source>
</evidence>
<feature type="transmembrane region" description="Helical" evidence="7">
    <location>
        <begin position="841"/>
        <end position="863"/>
    </location>
</feature>
<dbReference type="Proteomes" id="UP001521116">
    <property type="component" value="Unassembled WGS sequence"/>
</dbReference>
<feature type="region of interest" description="Disordered" evidence="6">
    <location>
        <begin position="39"/>
        <end position="244"/>
    </location>
</feature>
<dbReference type="PANTHER" id="PTHR10783:SF103">
    <property type="entry name" value="SOLUTE CARRIER FAMILY 53 MEMBER 1"/>
    <property type="match status" value="1"/>
</dbReference>
<evidence type="ECO:0000313" key="11">
    <source>
        <dbReference type="Proteomes" id="UP001521116"/>
    </source>
</evidence>
<name>A0ABR3T8H3_9PEZI</name>
<gene>
    <name evidence="10" type="primary">SYG1</name>
    <name evidence="10" type="ORF">SLS56_001549</name>
</gene>
<dbReference type="InterPro" id="IPR004342">
    <property type="entry name" value="EXS_C"/>
</dbReference>
<feature type="region of interest" description="Disordered" evidence="6">
    <location>
        <begin position="383"/>
        <end position="412"/>
    </location>
</feature>
<proteinExistence type="inferred from homology"/>
<feature type="region of interest" description="Disordered" evidence="6">
    <location>
        <begin position="991"/>
        <end position="1066"/>
    </location>
</feature>
<evidence type="ECO:0000313" key="10">
    <source>
        <dbReference type="EMBL" id="KAL1635854.1"/>
    </source>
</evidence>
<dbReference type="PANTHER" id="PTHR10783">
    <property type="entry name" value="XENOTROPIC AND POLYTROPIC RETROVIRUS RECEPTOR 1-RELATED"/>
    <property type="match status" value="1"/>
</dbReference>
<evidence type="ECO:0000256" key="2">
    <source>
        <dbReference type="ARBA" id="ARBA00009665"/>
    </source>
</evidence>
<evidence type="ECO:0000256" key="1">
    <source>
        <dbReference type="ARBA" id="ARBA00004141"/>
    </source>
</evidence>
<sequence>MKFAKEIEQELVPEWRAKYLNYKLGKKKLKAISRALRNVHQSPRTPGRLRRPTLTPSPHTGVPSYSFLNRLDLRRTATVDSTAPRLPQDASQNTEAAKEREEEGVTRSSPQAIHGRGTPREALIKRTPEGDDAPHLTRYGSIIGSPPSRSSGGHLPTLELPDPAVDPDRATLASRRREDGSAVSPSLPKTDQEPGPSAFEIGKTHSPARKPMLPSKYASIFSPKRVNSMPGTAGTDVATTPKPSLRRMFSLGPEAGTPSITGKDDVPLEAYRELDVRQAEFFDFLDLELDKIETFYKEKEDEATKRLEVLREQLHIMRDRRLDEIISKLQKSKTIQQKAASSGILESAEMHGAAKHANALNAQGFLKPFDDAIEAAKKIPNVVKGKPKPMSKNARAMQDLGTPRGPVPQENRDYVRRPELPEVPYRTAKRKLKSALQEYYRGLELLKSYALLNRTAFRKINKKYDKTVNARPNMKYMNEKVNHAWFVKSDVIDGHIQVVEDLYARYFYRGNHKVAVGKLRVKSARAGDFTGSTFRNGLMLATGTVFGIEGIVYASKFVLDDDSPLHTETNFLLQIYGGYFLMLLLVLFFCLDCKIWTDQKINYGFVFEFDTRSQLDWRQLFEIPCLCVLLEGLIMWLNFSRYGGESMYIYWPVVLIGLTLIVLFFPAPVLYHRSRRWFAYSNWRLVLAGLYPVEFRDFFLGDMFCSQTYAMGNIELFFCLYANEWDSPSSCNSSHSRLLGFFTTLPGIWRALQCLRRYYDTRNVFPHLVNCGKYTWTILYYMSLSLYRLDKTWHLRSFFIFCATVNAVYCSVWDLVMDWSLMNPYAKRPFLRDHLGYKNIYWYYIAIVVDPILRFNWIFYAIYGDDVQHSAILSFIVALSEIFRRGMWTLFRVENEHCTNVGNYRASRDIPLPYSVPTSSVESLAQSDGSVLQRPSTPPAHVSVAPGTPGQATGVDLENQRTRESIRRRATVGPGTPATRALTRVGTLLHTAHAQDFERKRKPEAGRSASRDDDDEDEDYDDGSISDEDAKKREDLNEEIAEDMARAEGLISRVSMESPRQTARGS</sequence>
<feature type="domain" description="SPX" evidence="9">
    <location>
        <begin position="1"/>
        <end position="478"/>
    </location>
</feature>
<dbReference type="PROSITE" id="PS51380">
    <property type="entry name" value="EXS"/>
    <property type="match status" value="1"/>
</dbReference>
<comment type="subcellular location">
    <subcellularLocation>
        <location evidence="1">Membrane</location>
        <topology evidence="1">Multi-pass membrane protein</topology>
    </subcellularLocation>
</comment>
<evidence type="ECO:0000256" key="6">
    <source>
        <dbReference type="SAM" id="MobiDB-lite"/>
    </source>
</evidence>
<feature type="compositionally biased region" description="Basic and acidic residues" evidence="6">
    <location>
        <begin position="118"/>
        <end position="135"/>
    </location>
</feature>
<keyword evidence="3 7" id="KW-0812">Transmembrane</keyword>
<keyword evidence="11" id="KW-1185">Reference proteome</keyword>
<feature type="transmembrane region" description="Helical" evidence="7">
    <location>
        <begin position="649"/>
        <end position="671"/>
    </location>
</feature>
<organism evidence="10 11">
    <name type="scientific">Neofusicoccum ribis</name>
    <dbReference type="NCBI Taxonomy" id="45134"/>
    <lineage>
        <taxon>Eukaryota</taxon>
        <taxon>Fungi</taxon>
        <taxon>Dikarya</taxon>
        <taxon>Ascomycota</taxon>
        <taxon>Pezizomycotina</taxon>
        <taxon>Dothideomycetes</taxon>
        <taxon>Dothideomycetes incertae sedis</taxon>
        <taxon>Botryosphaeriales</taxon>
        <taxon>Botryosphaeriaceae</taxon>
        <taxon>Neofusicoccum</taxon>
    </lineage>
</organism>
<feature type="transmembrane region" description="Helical" evidence="7">
    <location>
        <begin position="798"/>
        <end position="821"/>
    </location>
</feature>
<keyword evidence="4 7" id="KW-1133">Transmembrane helix</keyword>
<accession>A0ABR3T8H3</accession>
<comment type="similarity">
    <text evidence="2">Belongs to the SYG1 (TC 2.A.94) family.</text>
</comment>
<feature type="compositionally biased region" description="Low complexity" evidence="6">
    <location>
        <begin position="140"/>
        <end position="153"/>
    </location>
</feature>
<evidence type="ECO:0000256" key="4">
    <source>
        <dbReference type="ARBA" id="ARBA00022989"/>
    </source>
</evidence>
<feature type="domain" description="EXS" evidence="8">
    <location>
        <begin position="730"/>
        <end position="924"/>
    </location>
</feature>
<feature type="compositionally biased region" description="Basic and acidic residues" evidence="6">
    <location>
        <begin position="958"/>
        <end position="967"/>
    </location>
</feature>
<dbReference type="Pfam" id="PF03124">
    <property type="entry name" value="EXS"/>
    <property type="match status" value="1"/>
</dbReference>